<dbReference type="EMBL" id="JH994068">
    <property type="protein sequence ID" value="ELQ74152.1"/>
    <property type="molecule type" value="Genomic_DNA"/>
</dbReference>
<feature type="compositionally biased region" description="Polar residues" evidence="1">
    <location>
        <begin position="242"/>
        <end position="253"/>
    </location>
</feature>
<feature type="transmembrane region" description="Helical" evidence="2">
    <location>
        <begin position="87"/>
        <end position="105"/>
    </location>
</feature>
<dbReference type="InParanoid" id="L7JTU9"/>
<keyword evidence="2" id="KW-1133">Transmembrane helix</keyword>
<proteinExistence type="predicted"/>
<name>L7JTU9_TRAHO</name>
<feature type="transmembrane region" description="Helical" evidence="2">
    <location>
        <begin position="111"/>
        <end position="131"/>
    </location>
</feature>
<keyword evidence="2" id="KW-0812">Transmembrane</keyword>
<keyword evidence="4" id="KW-1185">Reference proteome</keyword>
<gene>
    <name evidence="3" type="ORF">THOM_2931</name>
</gene>
<keyword evidence="2" id="KW-0472">Membrane</keyword>
<accession>L7JTU9</accession>
<evidence type="ECO:0000256" key="2">
    <source>
        <dbReference type="SAM" id="Phobius"/>
    </source>
</evidence>
<feature type="transmembrane region" description="Helical" evidence="2">
    <location>
        <begin position="152"/>
        <end position="169"/>
    </location>
</feature>
<feature type="transmembrane region" description="Helical" evidence="2">
    <location>
        <begin position="594"/>
        <end position="612"/>
    </location>
</feature>
<evidence type="ECO:0000313" key="3">
    <source>
        <dbReference type="EMBL" id="ELQ74152.1"/>
    </source>
</evidence>
<protein>
    <submittedName>
        <fullName evidence="3">Putative transporter</fullName>
    </submittedName>
</protein>
<dbReference type="Proteomes" id="UP000011185">
    <property type="component" value="Unassembled WGS sequence"/>
</dbReference>
<feature type="transmembrane region" description="Helical" evidence="2">
    <location>
        <begin position="407"/>
        <end position="428"/>
    </location>
</feature>
<feature type="compositionally biased region" description="Polar residues" evidence="1">
    <location>
        <begin position="27"/>
        <end position="37"/>
    </location>
</feature>
<feature type="transmembrane region" description="Helical" evidence="2">
    <location>
        <begin position="376"/>
        <end position="401"/>
    </location>
</feature>
<evidence type="ECO:0000256" key="1">
    <source>
        <dbReference type="SAM" id="MobiDB-lite"/>
    </source>
</evidence>
<feature type="compositionally biased region" description="Polar residues" evidence="1">
    <location>
        <begin position="497"/>
        <end position="507"/>
    </location>
</feature>
<evidence type="ECO:0000313" key="4">
    <source>
        <dbReference type="Proteomes" id="UP000011185"/>
    </source>
</evidence>
<reference evidence="3 4" key="1">
    <citation type="journal article" date="2012" name="PLoS Pathog.">
        <title>The genome of the obligate intracellular parasite Trachipleistophora hominis: new insights into microsporidian genome dynamics and reductive evolution.</title>
        <authorList>
            <person name="Heinz E."/>
            <person name="Williams T.A."/>
            <person name="Nakjang S."/>
            <person name="Noel C.J."/>
            <person name="Swan D.C."/>
            <person name="Goldberg A.V."/>
            <person name="Harris S.R."/>
            <person name="Weinmaier T."/>
            <person name="Markert S."/>
            <person name="Becher D."/>
            <person name="Bernhardt J."/>
            <person name="Dagan T."/>
            <person name="Hacker C."/>
            <person name="Lucocq J.M."/>
            <person name="Schweder T."/>
            <person name="Rattei T."/>
            <person name="Hall N."/>
            <person name="Hirt R.P."/>
            <person name="Embley T.M."/>
        </authorList>
    </citation>
    <scope>NUCLEOTIDE SEQUENCE [LARGE SCALE GENOMIC DNA]</scope>
</reference>
<feature type="transmembrane region" description="Helical" evidence="2">
    <location>
        <begin position="619"/>
        <end position="644"/>
    </location>
</feature>
<feature type="compositionally biased region" description="Basic residues" evidence="1">
    <location>
        <begin position="259"/>
        <end position="276"/>
    </location>
</feature>
<dbReference type="VEuPathDB" id="MicrosporidiaDB:THOM_2931"/>
<dbReference type="AlphaFoldDB" id="L7JTU9"/>
<dbReference type="OrthoDB" id="10573135at2759"/>
<dbReference type="OMA" id="RCINTEH"/>
<organism evidence="3 4">
    <name type="scientific">Trachipleistophora hominis</name>
    <name type="common">Microsporidian parasite</name>
    <dbReference type="NCBI Taxonomy" id="72359"/>
    <lineage>
        <taxon>Eukaryota</taxon>
        <taxon>Fungi</taxon>
        <taxon>Fungi incertae sedis</taxon>
        <taxon>Microsporidia</taxon>
        <taxon>Pleistophoridae</taxon>
        <taxon>Trachipleistophora</taxon>
    </lineage>
</organism>
<dbReference type="HOGENOM" id="CLU_403426_0_0_1"/>
<sequence>MEVKHDHPKKFSADEQKRTNDHHRHINNQNANKTAANDQYDELKTTKTVNKHVKHEYKRMQRINALHKNAAMRCNSVFMHGNAVLRFTARSAVLVVYHLLVHVFVMPCISLSYFLVTAVLVKLAVHCVRLERIGKDRYLMDEYLCVIKGGDVICKGVVGMVVYVLYTFYEDYRALFFFSGYDERSDVERGCFSGGNSYGDGLEEKSDLYRKGVFNGEATSERNISDEVNASNESLNENLNERSTANENPNGRNTAKEKNKVKHTKQYANQKRKTNQKCKTNEERKNNPHRNTTLHKMQRFMQSMNKKMHKIITRQNNRTFYTALICNLKDDVIDALRFLHLPYFTGRLVLFILSYPKMMNIIRRINIFDGIERAPLIMHVLSYVIGSLITCNTGVLLVLSINALNVLIISAYTGIINTIVYNVALFTVDNAWLRHAFNFACVVLFRHGFLNFNVLCMIDFIAHEIKDEDMNERLMENIKHVYALMRSIKERIHTTCDEQQSTGTDNESVSDRSNDQYEQKSSIDNFLTAIDTLKGNYTIDSIKDNNADAPPQQPYSTIYASHKHLNVIMPCVRYVPLLLLVTTALTVLHRTNLLTLSNALFTISTFLFLNMMHKVNVKCFLAFALFVIAGMRMSTSVCIIYLVLRIKKGLLSVD</sequence>
<feature type="region of interest" description="Disordered" evidence="1">
    <location>
        <begin position="1"/>
        <end position="39"/>
    </location>
</feature>
<feature type="region of interest" description="Disordered" evidence="1">
    <location>
        <begin position="495"/>
        <end position="514"/>
    </location>
</feature>
<feature type="compositionally biased region" description="Basic and acidic residues" evidence="1">
    <location>
        <begin position="1"/>
        <end position="19"/>
    </location>
</feature>
<feature type="region of interest" description="Disordered" evidence="1">
    <location>
        <begin position="220"/>
        <end position="289"/>
    </location>
</feature>